<accession>A0ABX1HMI1</accession>
<protein>
    <submittedName>
        <fullName evidence="1">Uncharacterized protein</fullName>
    </submittedName>
</protein>
<reference evidence="1 2" key="1">
    <citation type="submission" date="2020-03" db="EMBL/GenBank/DDBJ databases">
        <title>Genomic Encyclopedia of Type Strains, Phase IV (KMG-V): Genome sequencing to study the core and pangenomes of soil and plant-associated prokaryotes.</title>
        <authorList>
            <person name="Whitman W."/>
        </authorList>
    </citation>
    <scope>NUCLEOTIDE SEQUENCE [LARGE SCALE GENOMIC DNA]</scope>
    <source>
        <strain evidence="1 2">1B</strain>
    </source>
</reference>
<organism evidence="1 2">
    <name type="scientific">Hymenobacter artigasi</name>
    <dbReference type="NCBI Taxonomy" id="2719616"/>
    <lineage>
        <taxon>Bacteria</taxon>
        <taxon>Pseudomonadati</taxon>
        <taxon>Bacteroidota</taxon>
        <taxon>Cytophagia</taxon>
        <taxon>Cytophagales</taxon>
        <taxon>Hymenobacteraceae</taxon>
        <taxon>Hymenobacter</taxon>
    </lineage>
</organism>
<gene>
    <name evidence="1" type="ORF">HBN54_002932</name>
</gene>
<comment type="caution">
    <text evidence="1">The sequence shown here is derived from an EMBL/GenBank/DDBJ whole genome shotgun (WGS) entry which is preliminary data.</text>
</comment>
<name>A0ABX1HMI1_9BACT</name>
<keyword evidence="2" id="KW-1185">Reference proteome</keyword>
<proteinExistence type="predicted"/>
<sequence length="38" mass="4240">MVDLNQTRAESGLRTKLIKNSKVPYAAKTILYLGAFMP</sequence>
<dbReference type="Proteomes" id="UP000717634">
    <property type="component" value="Unassembled WGS sequence"/>
</dbReference>
<dbReference type="EMBL" id="JAAVTK010000008">
    <property type="protein sequence ID" value="NKI90332.1"/>
    <property type="molecule type" value="Genomic_DNA"/>
</dbReference>
<evidence type="ECO:0000313" key="1">
    <source>
        <dbReference type="EMBL" id="NKI90332.1"/>
    </source>
</evidence>
<evidence type="ECO:0000313" key="2">
    <source>
        <dbReference type="Proteomes" id="UP000717634"/>
    </source>
</evidence>